<accession>A0A9X9Q926</accession>
<comment type="caution">
    <text evidence="1">The sequence shown here is derived from an EMBL/GenBank/DDBJ whole genome shotgun (WGS) entry which is preliminary data.</text>
</comment>
<feature type="non-terminal residue" evidence="1">
    <location>
        <position position="1"/>
    </location>
</feature>
<organism evidence="1 2">
    <name type="scientific">Gulo gulo</name>
    <name type="common">Wolverine</name>
    <name type="synonym">Gluton</name>
    <dbReference type="NCBI Taxonomy" id="48420"/>
    <lineage>
        <taxon>Eukaryota</taxon>
        <taxon>Metazoa</taxon>
        <taxon>Chordata</taxon>
        <taxon>Craniata</taxon>
        <taxon>Vertebrata</taxon>
        <taxon>Euteleostomi</taxon>
        <taxon>Mammalia</taxon>
        <taxon>Eutheria</taxon>
        <taxon>Laurasiatheria</taxon>
        <taxon>Carnivora</taxon>
        <taxon>Caniformia</taxon>
        <taxon>Musteloidea</taxon>
        <taxon>Mustelidae</taxon>
        <taxon>Guloninae</taxon>
        <taxon>Gulo</taxon>
    </lineage>
</organism>
<proteinExistence type="predicted"/>
<gene>
    <name evidence="1" type="ORF">BN2614_LOCUS3</name>
</gene>
<protein>
    <submittedName>
        <fullName evidence="1">Uncharacterized protein</fullName>
    </submittedName>
</protein>
<sequence>MLGWIKRLIRMVFQQVGGSMQSAFKCSTQNRWIVFLFKEKSCT</sequence>
<name>A0A9X9Q926_GULGU</name>
<dbReference type="AlphaFoldDB" id="A0A9X9Q926"/>
<dbReference type="Proteomes" id="UP000269945">
    <property type="component" value="Unassembled WGS sequence"/>
</dbReference>
<reference evidence="1 2" key="1">
    <citation type="submission" date="2018-10" db="EMBL/GenBank/DDBJ databases">
        <authorList>
            <person name="Ekblom R."/>
            <person name="Jareborg N."/>
        </authorList>
    </citation>
    <scope>NUCLEOTIDE SEQUENCE [LARGE SCALE GENOMIC DNA]</scope>
    <source>
        <tissue evidence="1">Muscle</tissue>
    </source>
</reference>
<evidence type="ECO:0000313" key="2">
    <source>
        <dbReference type="Proteomes" id="UP000269945"/>
    </source>
</evidence>
<keyword evidence="2" id="KW-1185">Reference proteome</keyword>
<evidence type="ECO:0000313" key="1">
    <source>
        <dbReference type="EMBL" id="VCX39976.1"/>
    </source>
</evidence>
<dbReference type="EMBL" id="CYRY02044811">
    <property type="protein sequence ID" value="VCX39976.1"/>
    <property type="molecule type" value="Genomic_DNA"/>
</dbReference>